<evidence type="ECO:0000256" key="4">
    <source>
        <dbReference type="ARBA" id="ARBA00023136"/>
    </source>
</evidence>
<dbReference type="Pfam" id="PF00689">
    <property type="entry name" value="Cation_ATPase_C"/>
    <property type="match status" value="1"/>
</dbReference>
<dbReference type="SFLD" id="SFLDS00003">
    <property type="entry name" value="Haloacid_Dehalogenase"/>
    <property type="match status" value="1"/>
</dbReference>
<feature type="transmembrane region" description="Helical" evidence="5">
    <location>
        <begin position="674"/>
        <end position="695"/>
    </location>
</feature>
<dbReference type="EMBL" id="JAHKNG010000006">
    <property type="protein sequence ID" value="MBU3029552.1"/>
    <property type="molecule type" value="Genomic_DNA"/>
</dbReference>
<protein>
    <submittedName>
        <fullName evidence="7">HAD-IC family P-type ATPase</fullName>
    </submittedName>
</protein>
<dbReference type="Pfam" id="PF00122">
    <property type="entry name" value="E1-E2_ATPase"/>
    <property type="match status" value="1"/>
</dbReference>
<dbReference type="InterPro" id="IPR018303">
    <property type="entry name" value="ATPase_P-typ_P_site"/>
</dbReference>
<comment type="caution">
    <text evidence="7">The sequence shown here is derived from an EMBL/GenBank/DDBJ whole genome shotgun (WGS) entry which is preliminary data.</text>
</comment>
<dbReference type="Proteomes" id="UP001166191">
    <property type="component" value="Unassembled WGS sequence"/>
</dbReference>
<proteinExistence type="predicted"/>
<evidence type="ECO:0000256" key="5">
    <source>
        <dbReference type="SAM" id="Phobius"/>
    </source>
</evidence>
<evidence type="ECO:0000259" key="6">
    <source>
        <dbReference type="SMART" id="SM00831"/>
    </source>
</evidence>
<dbReference type="SFLD" id="SFLDG00002">
    <property type="entry name" value="C1.7:_P-type_atpase_like"/>
    <property type="match status" value="1"/>
</dbReference>
<evidence type="ECO:0000256" key="1">
    <source>
        <dbReference type="ARBA" id="ARBA00004370"/>
    </source>
</evidence>
<dbReference type="InterPro" id="IPR059000">
    <property type="entry name" value="ATPase_P-type_domA"/>
</dbReference>
<dbReference type="PANTHER" id="PTHR42861">
    <property type="entry name" value="CALCIUM-TRANSPORTING ATPASE"/>
    <property type="match status" value="1"/>
</dbReference>
<dbReference type="NCBIfam" id="TIGR01494">
    <property type="entry name" value="ATPase_P-type"/>
    <property type="match status" value="2"/>
</dbReference>
<keyword evidence="3 5" id="KW-1133">Transmembrane helix</keyword>
<accession>A0ABS6AG30</accession>
<keyword evidence="2 5" id="KW-0812">Transmembrane</keyword>
<dbReference type="SMART" id="SM00831">
    <property type="entry name" value="Cation_ATPase_N"/>
    <property type="match status" value="1"/>
</dbReference>
<evidence type="ECO:0000256" key="3">
    <source>
        <dbReference type="ARBA" id="ARBA00022989"/>
    </source>
</evidence>
<keyword evidence="4 5" id="KW-0472">Membrane</keyword>
<feature type="transmembrane region" description="Helical" evidence="5">
    <location>
        <begin position="283"/>
        <end position="312"/>
    </location>
</feature>
<evidence type="ECO:0000313" key="8">
    <source>
        <dbReference type="Proteomes" id="UP001166191"/>
    </source>
</evidence>
<dbReference type="Pfam" id="PF00690">
    <property type="entry name" value="Cation_ATPase_N"/>
    <property type="match status" value="1"/>
</dbReference>
<feature type="transmembrane region" description="Helical" evidence="5">
    <location>
        <begin position="747"/>
        <end position="766"/>
    </location>
</feature>
<feature type="domain" description="Cation-transporting P-type ATPase N-terminal" evidence="6">
    <location>
        <begin position="13"/>
        <end position="86"/>
    </location>
</feature>
<dbReference type="InterPro" id="IPR004014">
    <property type="entry name" value="ATPase_P-typ_cation-transptr_N"/>
</dbReference>
<dbReference type="SFLD" id="SFLDF00027">
    <property type="entry name" value="p-type_atpase"/>
    <property type="match status" value="1"/>
</dbReference>
<dbReference type="PROSITE" id="PS00154">
    <property type="entry name" value="ATPASE_E1_E2"/>
    <property type="match status" value="1"/>
</dbReference>
<keyword evidence="8" id="KW-1185">Reference proteome</keyword>
<evidence type="ECO:0000256" key="2">
    <source>
        <dbReference type="ARBA" id="ARBA00022692"/>
    </source>
</evidence>
<dbReference type="InterPro" id="IPR044492">
    <property type="entry name" value="P_typ_ATPase_HD_dom"/>
</dbReference>
<feature type="transmembrane region" description="Helical" evidence="5">
    <location>
        <begin position="253"/>
        <end position="271"/>
    </location>
</feature>
<name>A0ABS6AG30_9RHOB</name>
<dbReference type="Pfam" id="PF13246">
    <property type="entry name" value="Cation_ATPase"/>
    <property type="match status" value="1"/>
</dbReference>
<comment type="subcellular location">
    <subcellularLocation>
        <location evidence="1">Membrane</location>
    </subcellularLocation>
</comment>
<evidence type="ECO:0000313" key="7">
    <source>
        <dbReference type="EMBL" id="MBU3029552.1"/>
    </source>
</evidence>
<feature type="transmembrane region" description="Helical" evidence="5">
    <location>
        <begin position="90"/>
        <end position="106"/>
    </location>
</feature>
<feature type="transmembrane region" description="Helical" evidence="5">
    <location>
        <begin position="841"/>
        <end position="865"/>
    </location>
</feature>
<dbReference type="InterPro" id="IPR001757">
    <property type="entry name" value="P_typ_ATPase"/>
</dbReference>
<organism evidence="7 8">
    <name type="scientific">Paracoccus marinaquae</name>
    <dbReference type="NCBI Taxonomy" id="2841926"/>
    <lineage>
        <taxon>Bacteria</taxon>
        <taxon>Pseudomonadati</taxon>
        <taxon>Pseudomonadota</taxon>
        <taxon>Alphaproteobacteria</taxon>
        <taxon>Rhodobacterales</taxon>
        <taxon>Paracoccaceae</taxon>
        <taxon>Paracoccus</taxon>
    </lineage>
</organism>
<dbReference type="InterPro" id="IPR006068">
    <property type="entry name" value="ATPase_P-typ_cation-transptr_C"/>
</dbReference>
<reference evidence="7" key="1">
    <citation type="submission" date="2021-06" db="EMBL/GenBank/DDBJ databases">
        <title>Paracoccus bacterium XHP0099 sp. nov., isolated from the surface waters of the Yellow Sea.</title>
        <authorList>
            <person name="Xue H."/>
            <person name="Zhang D."/>
        </authorList>
    </citation>
    <scope>NUCLEOTIDE SEQUENCE</scope>
    <source>
        <strain evidence="7">XHP0099</strain>
    </source>
</reference>
<feature type="transmembrane region" description="Helical" evidence="5">
    <location>
        <begin position="62"/>
        <end position="84"/>
    </location>
</feature>
<sequence length="877" mass="92332">MPDLDDSGSKTDGSHSRPAAECLAALGSSASGLTAAEAAERLRRHGPNRLPEARPRGPLRRFLAQFSNVLIHVLLAAAAITAALQHWVDTGVILAVVLANAVIGFLQEGRAEAAMGAIRRMLAPHATVIRGGRRLGIDGADLVPGDIVLLEAGDRVPADLRLIEVNGLSVQEAALTGESVPVEKDLAPAPADAPLGDRHSMAYSGTLVTQGTARGLVTATGSGTEIGRIGQMLSGVEVLTTPLVEQMNRFGRWLSLLILIVSALLLAYGYYVAHYDFVEMLMVVVGLAVAAIPEGLPAVMTITLAIGVQAMARRHAIVRRLPAIETIGSVSVICTDKTGTLTRNEMMVAAAETPLGQFGIGGEGYAPEGAVTPEGDLAALGLAAALCNDAHLRHEEGCWHCEGDPMEGALLAFAAKLGTDPASGWTRRDAIPFDSRHRFMAVLSSGAGRQLVHVKGAPERVLPMCGDLDHADWLHRAEAMAARGQRVLALAEMVPAGHRIDPAALEGGLRFLGLVGLIDPPRAEAVAAVAECRAAGIQVKMITGDHAGTAAAIAAMIGLERPQPVLTGADLDHLDEAGLERAVMATDVFARTSPEHKLRLVRALQARGLTVAMTGDGVNDAPALKRADAGIAMGQKGSDAAREAADLVLADDNFASIVAAVREGRTVFDNLRKVIAWTLPTNAGESLTVIAALLAGHALPVTAVQLLWLNLITAATLGLALAFEPTEAGTMSRPPRDRNAPILSPGLVWHVVLVSALFLAAVYGVFAYATDRGYPLELTQTMAMNTLVVLEMFHLFFVRNIHGTSLTWRALRGTRAVWASIVTIIVAQFAITYLAPLQAMFGTMAISPGDGLLIVAVGAAFFALIETEKQIRLQMRK</sequence>
<dbReference type="RefSeq" id="WP_216032247.1">
    <property type="nucleotide sequence ID" value="NZ_JAHKNG010000006.1"/>
</dbReference>
<feature type="transmembrane region" description="Helical" evidence="5">
    <location>
        <begin position="817"/>
        <end position="835"/>
    </location>
</feature>
<gene>
    <name evidence="7" type="ORF">KNW02_05365</name>
</gene>
<feature type="transmembrane region" description="Helical" evidence="5">
    <location>
        <begin position="707"/>
        <end position="726"/>
    </location>
</feature>
<feature type="transmembrane region" description="Helical" evidence="5">
    <location>
        <begin position="778"/>
        <end position="797"/>
    </location>
</feature>